<evidence type="ECO:0000256" key="1">
    <source>
        <dbReference type="SAM" id="MobiDB-lite"/>
    </source>
</evidence>
<dbReference type="PANTHER" id="PTHR34075:SF5">
    <property type="entry name" value="BLR3430 PROTEIN"/>
    <property type="match status" value="1"/>
</dbReference>
<evidence type="ECO:0000313" key="2">
    <source>
        <dbReference type="EMBL" id="MFC6955176.1"/>
    </source>
</evidence>
<accession>A0ABD5VJC8</accession>
<dbReference type="SUPFAM" id="SSF50249">
    <property type="entry name" value="Nucleic acid-binding proteins"/>
    <property type="match status" value="1"/>
</dbReference>
<dbReference type="Proteomes" id="UP001596395">
    <property type="component" value="Unassembled WGS sequence"/>
</dbReference>
<dbReference type="EMBL" id="JBHSXN010000005">
    <property type="protein sequence ID" value="MFC6955176.1"/>
    <property type="molecule type" value="Genomic_DNA"/>
</dbReference>
<dbReference type="PANTHER" id="PTHR34075">
    <property type="entry name" value="BLR3430 PROTEIN"/>
    <property type="match status" value="1"/>
</dbReference>
<dbReference type="InterPro" id="IPR012340">
    <property type="entry name" value="NA-bd_OB-fold"/>
</dbReference>
<dbReference type="InterPro" id="IPR052513">
    <property type="entry name" value="Thioester_dehydratase-like"/>
</dbReference>
<dbReference type="AlphaFoldDB" id="A0ABD5VJC8"/>
<gene>
    <name evidence="2" type="ORF">ACFQGB_20130</name>
</gene>
<comment type="caution">
    <text evidence="2">The sequence shown here is derived from an EMBL/GenBank/DDBJ whole genome shotgun (WGS) entry which is preliminary data.</text>
</comment>
<feature type="region of interest" description="Disordered" evidence="1">
    <location>
        <begin position="1"/>
        <end position="29"/>
    </location>
</feature>
<organism evidence="2 3">
    <name type="scientific">Halorubellus litoreus</name>
    <dbReference type="NCBI Taxonomy" id="755308"/>
    <lineage>
        <taxon>Archaea</taxon>
        <taxon>Methanobacteriati</taxon>
        <taxon>Methanobacteriota</taxon>
        <taxon>Stenosarchaea group</taxon>
        <taxon>Halobacteria</taxon>
        <taxon>Halobacteriales</taxon>
        <taxon>Halorubellaceae</taxon>
        <taxon>Halorubellus</taxon>
    </lineage>
</organism>
<sequence length="165" mass="17875">MSDHDHTDDGNGSESVHDEPRVREGHLSGDDLTAYVCTNGHATFPGHQRCPECGESQDAELDLSETRAEVVTWTTSTATPPGVREPNHLAIVEFDLDAALEASHDFTAGTVQGPVRTLAQLTTGDVESGDVVEPTYVEELREPGAGIREPDSQSWDGYRFEPVES</sequence>
<name>A0ABD5VJC8_9EURY</name>
<feature type="region of interest" description="Disordered" evidence="1">
    <location>
        <begin position="141"/>
        <end position="165"/>
    </location>
</feature>
<evidence type="ECO:0000313" key="3">
    <source>
        <dbReference type="Proteomes" id="UP001596395"/>
    </source>
</evidence>
<proteinExistence type="predicted"/>
<dbReference type="RefSeq" id="WP_336352112.1">
    <property type="nucleotide sequence ID" value="NZ_JAZAQL010000005.1"/>
</dbReference>
<protein>
    <submittedName>
        <fullName evidence="2">Nucleic acid-binding protein</fullName>
    </submittedName>
</protein>
<reference evidence="2 3" key="1">
    <citation type="journal article" date="2019" name="Int. J. Syst. Evol. Microbiol.">
        <title>The Global Catalogue of Microorganisms (GCM) 10K type strain sequencing project: providing services to taxonomists for standard genome sequencing and annotation.</title>
        <authorList>
            <consortium name="The Broad Institute Genomics Platform"/>
            <consortium name="The Broad Institute Genome Sequencing Center for Infectious Disease"/>
            <person name="Wu L."/>
            <person name="Ma J."/>
        </authorList>
    </citation>
    <scope>NUCLEOTIDE SEQUENCE [LARGE SCALE GENOMIC DNA]</scope>
    <source>
        <strain evidence="2 3">GX26</strain>
    </source>
</reference>
<keyword evidence="3" id="KW-1185">Reference proteome</keyword>